<comment type="subcellular location">
    <subcellularLocation>
        <location evidence="4">Nucleus</location>
    </subcellularLocation>
</comment>
<gene>
    <name evidence="7" type="primary">ABSGL_04352.1 scaffold 5409</name>
</gene>
<dbReference type="InterPro" id="IPR009057">
    <property type="entry name" value="Homeodomain-like_sf"/>
</dbReference>
<keyword evidence="8" id="KW-1185">Reference proteome</keyword>
<dbReference type="EMBL" id="LT552359">
    <property type="protein sequence ID" value="SAL98787.1"/>
    <property type="molecule type" value="Genomic_DNA"/>
</dbReference>
<dbReference type="PANTHER" id="PTHR11850">
    <property type="entry name" value="HOMEOBOX PROTEIN TRANSCRIPTION FACTORS"/>
    <property type="match status" value="1"/>
</dbReference>
<evidence type="ECO:0000313" key="8">
    <source>
        <dbReference type="Proteomes" id="UP000078561"/>
    </source>
</evidence>
<feature type="compositionally biased region" description="Polar residues" evidence="5">
    <location>
        <begin position="288"/>
        <end position="297"/>
    </location>
</feature>
<feature type="region of interest" description="Disordered" evidence="5">
    <location>
        <begin position="318"/>
        <end position="342"/>
    </location>
</feature>
<evidence type="ECO:0000256" key="2">
    <source>
        <dbReference type="ARBA" id="ARBA00023155"/>
    </source>
</evidence>
<accession>A0A168MLW1</accession>
<evidence type="ECO:0000256" key="5">
    <source>
        <dbReference type="SAM" id="MobiDB-lite"/>
    </source>
</evidence>
<keyword evidence="3 4" id="KW-0539">Nucleus</keyword>
<dbReference type="Gene3D" id="1.10.10.60">
    <property type="entry name" value="Homeodomain-like"/>
    <property type="match status" value="1"/>
</dbReference>
<evidence type="ECO:0000313" key="7">
    <source>
        <dbReference type="EMBL" id="SAL98787.1"/>
    </source>
</evidence>
<dbReference type="InterPro" id="IPR008422">
    <property type="entry name" value="KN_HD"/>
</dbReference>
<evidence type="ECO:0000259" key="6">
    <source>
        <dbReference type="PROSITE" id="PS50071"/>
    </source>
</evidence>
<dbReference type="GO" id="GO:0006355">
    <property type="term" value="P:regulation of DNA-templated transcription"/>
    <property type="evidence" value="ECO:0007669"/>
    <property type="project" value="InterPro"/>
</dbReference>
<evidence type="ECO:0000256" key="4">
    <source>
        <dbReference type="PROSITE-ProRule" id="PRU00108"/>
    </source>
</evidence>
<evidence type="ECO:0000256" key="1">
    <source>
        <dbReference type="ARBA" id="ARBA00023125"/>
    </source>
</evidence>
<dbReference type="SUPFAM" id="SSF46689">
    <property type="entry name" value="Homeodomain-like"/>
    <property type="match status" value="1"/>
</dbReference>
<organism evidence="7">
    <name type="scientific">Absidia glauca</name>
    <name type="common">Pin mould</name>
    <dbReference type="NCBI Taxonomy" id="4829"/>
    <lineage>
        <taxon>Eukaryota</taxon>
        <taxon>Fungi</taxon>
        <taxon>Fungi incertae sedis</taxon>
        <taxon>Mucoromycota</taxon>
        <taxon>Mucoromycotina</taxon>
        <taxon>Mucoromycetes</taxon>
        <taxon>Mucorales</taxon>
        <taxon>Cunninghamellaceae</taxon>
        <taxon>Absidia</taxon>
    </lineage>
</organism>
<dbReference type="InterPro" id="IPR050224">
    <property type="entry name" value="TALE_homeobox"/>
</dbReference>
<sequence length="496" mass="56167">MTLITSPESDASVGTFGMPQKGQEAIDTFSYQQCSRQFTPLVLYPKADHMNQNHPVDSKHIFNQQDDPKTEKQVNHHLARINEMLEQNAKWWADQERIPPVTLSEEAISGSLHKTGFVRVETAPATKMDENDNESIDMLPSTSTSSTSSNSSSDTNDSISTTIITTPNKMSMATLMITPVLSTIAPLEPKTDIPPQPLYHQSGRLSASASMTTTSTVDMSSYYRRRHRHSTAGIYYNPSPTPQSPPPLLFQAPPTRAATSTPPSPTSTSSFSSSSSKLNLYSSSTTTKPASVNTTQILEEDEDEEDAYYPRYYHGPSELAVHTSSNSSSNKTTDPGFKKRRRGNLPKQVTEFLKCWLLQHKKHPYPTERQKLELAQRTGLAVNQISNWFINARRRILQPMLETELILARQQHQQHQHQPLYMNHHATRLQQPAYYYTSSTMVPVMEEKKRRQLDIYAYHGFTETTHDDTQRWSIRRTKLPNIEIPDKDKHIFAGDS</sequence>
<feature type="region of interest" description="Disordered" evidence="5">
    <location>
        <begin position="232"/>
        <end position="303"/>
    </location>
</feature>
<feature type="DNA-binding region" description="Homeobox" evidence="4">
    <location>
        <begin position="338"/>
        <end position="400"/>
    </location>
</feature>
<protein>
    <recommendedName>
        <fullName evidence="6">Homeobox domain-containing protein</fullName>
    </recommendedName>
</protein>
<dbReference type="OrthoDB" id="10056939at2759"/>
<dbReference type="Pfam" id="PF05920">
    <property type="entry name" value="Homeobox_KN"/>
    <property type="match status" value="1"/>
</dbReference>
<dbReference type="Proteomes" id="UP000078561">
    <property type="component" value="Unassembled WGS sequence"/>
</dbReference>
<dbReference type="CDD" id="cd00086">
    <property type="entry name" value="homeodomain"/>
    <property type="match status" value="1"/>
</dbReference>
<dbReference type="PROSITE" id="PS50071">
    <property type="entry name" value="HOMEOBOX_2"/>
    <property type="match status" value="1"/>
</dbReference>
<feature type="compositionally biased region" description="Low complexity" evidence="5">
    <location>
        <begin position="253"/>
        <end position="287"/>
    </location>
</feature>
<proteinExistence type="predicted"/>
<keyword evidence="2 4" id="KW-0371">Homeobox</keyword>
<dbReference type="GO" id="GO:0005634">
    <property type="term" value="C:nucleus"/>
    <property type="evidence" value="ECO:0007669"/>
    <property type="project" value="UniProtKB-SubCell"/>
</dbReference>
<dbReference type="AlphaFoldDB" id="A0A168MLW1"/>
<dbReference type="InParanoid" id="A0A168MLW1"/>
<feature type="domain" description="Homeobox" evidence="6">
    <location>
        <begin position="336"/>
        <end position="399"/>
    </location>
</feature>
<feature type="compositionally biased region" description="Pro residues" evidence="5">
    <location>
        <begin position="239"/>
        <end position="248"/>
    </location>
</feature>
<keyword evidence="1 4" id="KW-0238">DNA-binding</keyword>
<evidence type="ECO:0000256" key="3">
    <source>
        <dbReference type="ARBA" id="ARBA00023242"/>
    </source>
</evidence>
<dbReference type="InterPro" id="IPR001356">
    <property type="entry name" value="HD"/>
</dbReference>
<dbReference type="GO" id="GO:0003677">
    <property type="term" value="F:DNA binding"/>
    <property type="evidence" value="ECO:0007669"/>
    <property type="project" value="UniProtKB-UniRule"/>
</dbReference>
<feature type="compositionally biased region" description="Low complexity" evidence="5">
    <location>
        <begin position="141"/>
        <end position="163"/>
    </location>
</feature>
<dbReference type="SMART" id="SM00389">
    <property type="entry name" value="HOX"/>
    <property type="match status" value="1"/>
</dbReference>
<feature type="region of interest" description="Disordered" evidence="5">
    <location>
        <begin position="123"/>
        <end position="163"/>
    </location>
</feature>
<reference evidence="7" key="1">
    <citation type="submission" date="2016-04" db="EMBL/GenBank/DDBJ databases">
        <authorList>
            <person name="Evans L.H."/>
            <person name="Alamgir A."/>
            <person name="Owens N."/>
            <person name="Weber N.D."/>
            <person name="Virtaneva K."/>
            <person name="Barbian K."/>
            <person name="Babar A."/>
            <person name="Rosenke K."/>
        </authorList>
    </citation>
    <scope>NUCLEOTIDE SEQUENCE [LARGE SCALE GENOMIC DNA]</scope>
    <source>
        <strain evidence="7">CBS 101.48</strain>
    </source>
</reference>
<name>A0A168MLW1_ABSGL</name>
<dbReference type="STRING" id="4829.A0A168MLW1"/>